<dbReference type="Pfam" id="PF00293">
    <property type="entry name" value="NUDIX"/>
    <property type="match status" value="1"/>
</dbReference>
<organism evidence="3 4">
    <name type="scientific">Saccharothrix variisporea</name>
    <dbReference type="NCBI Taxonomy" id="543527"/>
    <lineage>
        <taxon>Bacteria</taxon>
        <taxon>Bacillati</taxon>
        <taxon>Actinomycetota</taxon>
        <taxon>Actinomycetes</taxon>
        <taxon>Pseudonocardiales</taxon>
        <taxon>Pseudonocardiaceae</taxon>
        <taxon>Saccharothrix</taxon>
    </lineage>
</organism>
<dbReference type="EMBL" id="RBXR01000001">
    <property type="protein sequence ID" value="RKT74685.1"/>
    <property type="molecule type" value="Genomic_DNA"/>
</dbReference>
<protein>
    <submittedName>
        <fullName evidence="3">ADP-ribose pyrophosphatase YjhB (NUDIX family)</fullName>
    </submittedName>
</protein>
<gene>
    <name evidence="3" type="ORF">DFJ66_8052</name>
</gene>
<comment type="caution">
    <text evidence="3">The sequence shown here is derived from an EMBL/GenBank/DDBJ whole genome shotgun (WGS) entry which is preliminary data.</text>
</comment>
<reference evidence="3 4" key="1">
    <citation type="submission" date="2018-10" db="EMBL/GenBank/DDBJ databases">
        <title>Sequencing the genomes of 1000 actinobacteria strains.</title>
        <authorList>
            <person name="Klenk H.-P."/>
        </authorList>
    </citation>
    <scope>NUCLEOTIDE SEQUENCE [LARGE SCALE GENOMIC DNA]</scope>
    <source>
        <strain evidence="3 4">DSM 43911</strain>
    </source>
</reference>
<name>A0A495XNA5_9PSEU</name>
<evidence type="ECO:0000256" key="1">
    <source>
        <dbReference type="ARBA" id="ARBA00005582"/>
    </source>
</evidence>
<proteinExistence type="inferred from homology"/>
<dbReference type="InterPro" id="IPR000086">
    <property type="entry name" value="NUDIX_hydrolase_dom"/>
</dbReference>
<evidence type="ECO:0000259" key="2">
    <source>
        <dbReference type="Pfam" id="PF00293"/>
    </source>
</evidence>
<dbReference type="Proteomes" id="UP000272729">
    <property type="component" value="Unassembled WGS sequence"/>
</dbReference>
<dbReference type="InterPro" id="IPR015797">
    <property type="entry name" value="NUDIX_hydrolase-like_dom_sf"/>
</dbReference>
<dbReference type="Gene3D" id="3.90.79.10">
    <property type="entry name" value="Nucleoside Triphosphate Pyrophosphohydrolase"/>
    <property type="match status" value="1"/>
</dbReference>
<dbReference type="RefSeq" id="WP_121229656.1">
    <property type="nucleotide sequence ID" value="NZ_JBIUBA010000006.1"/>
</dbReference>
<dbReference type="PANTHER" id="PTHR43736:SF1">
    <property type="entry name" value="DIHYDRONEOPTERIN TRIPHOSPHATE DIPHOSPHATASE"/>
    <property type="match status" value="1"/>
</dbReference>
<dbReference type="PANTHER" id="PTHR43736">
    <property type="entry name" value="ADP-RIBOSE PYROPHOSPHATASE"/>
    <property type="match status" value="1"/>
</dbReference>
<sequence length="154" mass="16774">MGITQRLPLSREEFDSIYAKVARLTVEVLVHTEDGVLLTRRGIEPCLGYWHLPGGTVLFGERLVDAVRRVARNELDVEVEVGGQLGVIEYPSLLASGYRGWPVGLVFAARIVAGVPARTEQSAQVGYFRTLPHDVIHDQAAFIARLGLAAPAEG</sequence>
<comment type="similarity">
    <text evidence="1">Belongs to the Nudix hydrolase family.</text>
</comment>
<keyword evidence="4" id="KW-1185">Reference proteome</keyword>
<feature type="domain" description="Nudix hydrolase" evidence="2">
    <location>
        <begin position="23"/>
        <end position="90"/>
    </location>
</feature>
<dbReference type="OrthoDB" id="9814308at2"/>
<dbReference type="AlphaFoldDB" id="A0A495XNA5"/>
<evidence type="ECO:0000313" key="3">
    <source>
        <dbReference type="EMBL" id="RKT74685.1"/>
    </source>
</evidence>
<evidence type="ECO:0000313" key="4">
    <source>
        <dbReference type="Proteomes" id="UP000272729"/>
    </source>
</evidence>
<accession>A0A495XNA5</accession>
<dbReference type="SUPFAM" id="SSF55811">
    <property type="entry name" value="Nudix"/>
    <property type="match status" value="1"/>
</dbReference>